<protein>
    <submittedName>
        <fullName evidence="1 2">Uncharacterized protein</fullName>
    </submittedName>
</protein>
<reference evidence="1 3" key="2">
    <citation type="journal article" date="2013" name="Nature">
        <title>Insights into bilaterian evolution from three spiralian genomes.</title>
        <authorList>
            <person name="Simakov O."/>
            <person name="Marletaz F."/>
            <person name="Cho S.J."/>
            <person name="Edsinger-Gonzales E."/>
            <person name="Havlak P."/>
            <person name="Hellsten U."/>
            <person name="Kuo D.H."/>
            <person name="Larsson T."/>
            <person name="Lv J."/>
            <person name="Arendt D."/>
            <person name="Savage R."/>
            <person name="Osoegawa K."/>
            <person name="de Jong P."/>
            <person name="Grimwood J."/>
            <person name="Chapman J.A."/>
            <person name="Shapiro H."/>
            <person name="Aerts A."/>
            <person name="Otillar R.P."/>
            <person name="Terry A.Y."/>
            <person name="Boore J.L."/>
            <person name="Grigoriev I.V."/>
            <person name="Lindberg D.R."/>
            <person name="Seaver E.C."/>
            <person name="Weisblat D.A."/>
            <person name="Putnam N.H."/>
            <person name="Rokhsar D.S."/>
        </authorList>
    </citation>
    <scope>NUCLEOTIDE SEQUENCE</scope>
    <source>
        <strain evidence="1 3">I ESC-2004</strain>
    </source>
</reference>
<organism evidence="1">
    <name type="scientific">Capitella teleta</name>
    <name type="common">Polychaete worm</name>
    <dbReference type="NCBI Taxonomy" id="283909"/>
    <lineage>
        <taxon>Eukaryota</taxon>
        <taxon>Metazoa</taxon>
        <taxon>Spiralia</taxon>
        <taxon>Lophotrochozoa</taxon>
        <taxon>Annelida</taxon>
        <taxon>Polychaeta</taxon>
        <taxon>Sedentaria</taxon>
        <taxon>Scolecida</taxon>
        <taxon>Capitellidae</taxon>
        <taxon>Capitella</taxon>
    </lineage>
</organism>
<dbReference type="EMBL" id="KB309013">
    <property type="protein sequence ID" value="ELT95792.1"/>
    <property type="molecule type" value="Genomic_DNA"/>
</dbReference>
<gene>
    <name evidence="1" type="ORF">CAPTEDRAFT_192226</name>
</gene>
<accession>R7TQH8</accession>
<reference evidence="2" key="3">
    <citation type="submission" date="2015-06" db="UniProtKB">
        <authorList>
            <consortium name="EnsemblMetazoa"/>
        </authorList>
    </citation>
    <scope>IDENTIFICATION</scope>
</reference>
<evidence type="ECO:0000313" key="2">
    <source>
        <dbReference type="EnsemblMetazoa" id="CapteP192226"/>
    </source>
</evidence>
<dbReference type="EMBL" id="AMQN01011674">
    <property type="status" value="NOT_ANNOTATED_CDS"/>
    <property type="molecule type" value="Genomic_DNA"/>
</dbReference>
<dbReference type="HOGENOM" id="CLU_2051852_0_0_1"/>
<keyword evidence="3" id="KW-1185">Reference proteome</keyword>
<dbReference type="Proteomes" id="UP000014760">
    <property type="component" value="Unassembled WGS sequence"/>
</dbReference>
<sequence length="120" mass="13851">MKSVGGDVWVDGVAFCFVSKKEGWADGGVRKVIDEEGEECRVKAVFHWSMAMRSWEVKERKPCWALWMRLFDSRYSVRAYHKKLSSPVEVDPDMELVPPETGREAECLCDRVNPPQKDEL</sequence>
<dbReference type="EnsemblMetazoa" id="CapteT192226">
    <property type="protein sequence ID" value="CapteP192226"/>
    <property type="gene ID" value="CapteG192226"/>
</dbReference>
<proteinExistence type="predicted"/>
<dbReference type="EMBL" id="AMQN01011673">
    <property type="status" value="NOT_ANNOTATED_CDS"/>
    <property type="molecule type" value="Genomic_DNA"/>
</dbReference>
<name>R7TQH8_CAPTE</name>
<dbReference type="AlphaFoldDB" id="R7TQH8"/>
<evidence type="ECO:0000313" key="1">
    <source>
        <dbReference type="EMBL" id="ELT95792.1"/>
    </source>
</evidence>
<reference evidence="3" key="1">
    <citation type="submission" date="2012-12" db="EMBL/GenBank/DDBJ databases">
        <authorList>
            <person name="Hellsten U."/>
            <person name="Grimwood J."/>
            <person name="Chapman J.A."/>
            <person name="Shapiro H."/>
            <person name="Aerts A."/>
            <person name="Otillar R.P."/>
            <person name="Terry A.Y."/>
            <person name="Boore J.L."/>
            <person name="Simakov O."/>
            <person name="Marletaz F."/>
            <person name="Cho S.-J."/>
            <person name="Edsinger-Gonzales E."/>
            <person name="Havlak P."/>
            <person name="Kuo D.-H."/>
            <person name="Larsson T."/>
            <person name="Lv J."/>
            <person name="Arendt D."/>
            <person name="Savage R."/>
            <person name="Osoegawa K."/>
            <person name="de Jong P."/>
            <person name="Lindberg D.R."/>
            <person name="Seaver E.C."/>
            <person name="Weisblat D.A."/>
            <person name="Putnam N.H."/>
            <person name="Grigoriev I.V."/>
            <person name="Rokhsar D.S."/>
        </authorList>
    </citation>
    <scope>NUCLEOTIDE SEQUENCE</scope>
    <source>
        <strain evidence="3">I ESC-2004</strain>
    </source>
</reference>
<evidence type="ECO:0000313" key="3">
    <source>
        <dbReference type="Proteomes" id="UP000014760"/>
    </source>
</evidence>